<accession>A0AAU7JC85</accession>
<proteinExistence type="predicted"/>
<reference evidence="3" key="1">
    <citation type="submission" date="2024-05" db="EMBL/GenBank/DDBJ databases">
        <authorList>
            <person name="Kim S."/>
            <person name="Heo J."/>
            <person name="Choi H."/>
            <person name="Choi Y."/>
            <person name="Kwon S.-W."/>
            <person name="Kim Y."/>
        </authorList>
    </citation>
    <scope>NUCLEOTIDE SEQUENCE</scope>
    <source>
        <strain evidence="3">KACC 23698</strain>
    </source>
</reference>
<feature type="domain" description="Hydantoinase A/oxoprolinase" evidence="1">
    <location>
        <begin position="196"/>
        <end position="333"/>
    </location>
</feature>
<dbReference type="GO" id="GO:0006749">
    <property type="term" value="P:glutathione metabolic process"/>
    <property type="evidence" value="ECO:0007669"/>
    <property type="project" value="TreeGrafter"/>
</dbReference>
<gene>
    <name evidence="3" type="ORF">ABEG18_18820</name>
</gene>
<dbReference type="GO" id="GO:0017168">
    <property type="term" value="F:5-oxoprolinase (ATP-hydrolyzing) activity"/>
    <property type="evidence" value="ECO:0007669"/>
    <property type="project" value="TreeGrafter"/>
</dbReference>
<dbReference type="InterPro" id="IPR043129">
    <property type="entry name" value="ATPase_NBD"/>
</dbReference>
<organism evidence="3">
    <name type="scientific">Alsobacter sp. KACC 23698</name>
    <dbReference type="NCBI Taxonomy" id="3149229"/>
    <lineage>
        <taxon>Bacteria</taxon>
        <taxon>Pseudomonadati</taxon>
        <taxon>Pseudomonadota</taxon>
        <taxon>Alphaproteobacteria</taxon>
        <taxon>Hyphomicrobiales</taxon>
        <taxon>Alsobacteraceae</taxon>
        <taxon>Alsobacter</taxon>
    </lineage>
</organism>
<dbReference type="PANTHER" id="PTHR11365">
    <property type="entry name" value="5-OXOPROLINASE RELATED"/>
    <property type="match status" value="1"/>
</dbReference>
<evidence type="ECO:0000313" key="3">
    <source>
        <dbReference type="EMBL" id="XBO37759.1"/>
    </source>
</evidence>
<dbReference type="InterPro" id="IPR045079">
    <property type="entry name" value="Oxoprolinase-like"/>
</dbReference>
<dbReference type="SUPFAM" id="SSF53067">
    <property type="entry name" value="Actin-like ATPase domain"/>
    <property type="match status" value="1"/>
</dbReference>
<dbReference type="InterPro" id="IPR008040">
    <property type="entry name" value="Hydant_A_N"/>
</dbReference>
<dbReference type="InterPro" id="IPR002821">
    <property type="entry name" value="Hydantoinase_A"/>
</dbReference>
<dbReference type="Pfam" id="PF01968">
    <property type="entry name" value="Hydantoinase_A"/>
    <property type="match status" value="1"/>
</dbReference>
<feature type="domain" description="Hydantoinase/oxoprolinase N-terminal" evidence="2">
    <location>
        <begin position="6"/>
        <end position="175"/>
    </location>
</feature>
<dbReference type="PANTHER" id="PTHR11365:SF2">
    <property type="entry name" value="5-OXOPROLINASE"/>
    <property type="match status" value="1"/>
</dbReference>
<dbReference type="GO" id="GO:0005829">
    <property type="term" value="C:cytosol"/>
    <property type="evidence" value="ECO:0007669"/>
    <property type="project" value="TreeGrafter"/>
</dbReference>
<protein>
    <submittedName>
        <fullName evidence="3">Hydantoinase/oxoprolinase family protein</fullName>
    </submittedName>
</protein>
<sequence>MTRLVVGIDTGGTYTDAVVVDAGARRVLAKAKALTTKGDLAIGVGEALDRVLAEAGEGRPGGLTGADVALVSLSTTLATNAIVEGHGSPVAALLIGFDDAMAARTEIATALPGTRIGRFAGGHDHGGAEAAPLDVPALEAFLQETAGGVGAYAVASHWSVRNPAHERRARDIVERLTGRPATLSSELAHALDAPRRALTAALNARIIGAITALIGAVRAAMARHGIAAPLMVVKGDGTLASAEAVALRPIETILSGPAASVIGAKFLSGLSDFVISDVGGTTTDVAVLENGWPKLDREGAQVGGRRTLVRAIAMRTFGLGGDSEVLVDARNRVGLSTGKVVPLSLLAHRHPDVLRRLQAQLNDPEGAPYAGKFLLRPFGRAGADTQAAAGRERDILAAIADGPRPMGDVIHGPLQQKALARLVGAGQVAAAGFTPSDAAHVLGLQGQWSAEGARLGALVLERRLRMAGPLGPAEADAAARRFAREVFDAMAAKSARVVIEALAGEPLEGDAAGLVDATTSGQGRWRNLRVAIGPVAPVVAVGGPAPVFYPEVGRRLRSEVVLPEHGDVANAVGAAVGVVKAQAVVDISSSGVGAYRIHAEGEPIPMGDPAEALARAREIAVEMARARAVAMGGGGADIDVHVDRVDLPGMEGDRGLVAATVTAECWGAPRA</sequence>
<dbReference type="EMBL" id="CP157484">
    <property type="protein sequence ID" value="XBO37759.1"/>
    <property type="molecule type" value="Genomic_DNA"/>
</dbReference>
<name>A0AAU7JC85_9HYPH</name>
<dbReference type="AlphaFoldDB" id="A0AAU7JC85"/>
<dbReference type="RefSeq" id="WP_406854585.1">
    <property type="nucleotide sequence ID" value="NZ_CP157484.1"/>
</dbReference>
<evidence type="ECO:0000259" key="2">
    <source>
        <dbReference type="Pfam" id="PF05378"/>
    </source>
</evidence>
<evidence type="ECO:0000259" key="1">
    <source>
        <dbReference type="Pfam" id="PF01968"/>
    </source>
</evidence>
<dbReference type="Pfam" id="PF05378">
    <property type="entry name" value="Hydant_A_N"/>
    <property type="match status" value="1"/>
</dbReference>